<dbReference type="WBParaSite" id="maker-unitig_34483-snap-gene-0.2-mRNA-1">
    <property type="protein sequence ID" value="maker-unitig_34483-snap-gene-0.2-mRNA-1"/>
    <property type="gene ID" value="maker-unitig_34483-snap-gene-0.2"/>
</dbReference>
<organism evidence="2 3">
    <name type="scientific">Macrostomum lignano</name>
    <dbReference type="NCBI Taxonomy" id="282301"/>
    <lineage>
        <taxon>Eukaryota</taxon>
        <taxon>Metazoa</taxon>
        <taxon>Spiralia</taxon>
        <taxon>Lophotrochozoa</taxon>
        <taxon>Platyhelminthes</taxon>
        <taxon>Rhabditophora</taxon>
        <taxon>Macrostomorpha</taxon>
        <taxon>Macrostomida</taxon>
        <taxon>Macrostomidae</taxon>
        <taxon>Macrostomum</taxon>
    </lineage>
</organism>
<dbReference type="AlphaFoldDB" id="A0A1I8FH12"/>
<dbReference type="Proteomes" id="UP000095280">
    <property type="component" value="Unplaced"/>
</dbReference>
<sequence length="251" mass="27238">SSARCRDRVSPEIGLVHRAGRRRGRPGPPQHRQAGGGPAWTRSSAVRRVPRLLRPPGFPRPSRTAALRPSPTCLEAPFATRTSCGNQGVHQARRPAVLDDGRQGHCCTARCRTGEVECRGLQLWPQSGRAVTVPRHRRRVTGAKSPVFTAPPPCIWTSQYNRGGEFGSRGRGRHRRGLTGDLLLDRSGPAVRVAPRKPGPPLPVASCLIAGRPLGEPVEQWGPFVMCSARRAASRPRRTIGMAAQRLRAGA</sequence>
<reference evidence="3" key="1">
    <citation type="submission" date="2016-11" db="UniProtKB">
        <authorList>
            <consortium name="WormBaseParasite"/>
        </authorList>
    </citation>
    <scope>IDENTIFICATION</scope>
</reference>
<evidence type="ECO:0000256" key="1">
    <source>
        <dbReference type="SAM" id="MobiDB-lite"/>
    </source>
</evidence>
<feature type="region of interest" description="Disordered" evidence="1">
    <location>
        <begin position="18"/>
        <end position="42"/>
    </location>
</feature>
<protein>
    <submittedName>
        <fullName evidence="3">Pirin_C domain-containing protein</fullName>
    </submittedName>
</protein>
<evidence type="ECO:0000313" key="3">
    <source>
        <dbReference type="WBParaSite" id="maker-unitig_34483-snap-gene-0.2-mRNA-1"/>
    </source>
</evidence>
<proteinExistence type="predicted"/>
<keyword evidence="2" id="KW-1185">Reference proteome</keyword>
<evidence type="ECO:0000313" key="2">
    <source>
        <dbReference type="Proteomes" id="UP000095280"/>
    </source>
</evidence>
<name>A0A1I8FH12_9PLAT</name>
<accession>A0A1I8FH12</accession>